<evidence type="ECO:0000256" key="2">
    <source>
        <dbReference type="ARBA" id="ARBA00008064"/>
    </source>
</evidence>
<dbReference type="Gene3D" id="2.60.40.2070">
    <property type="match status" value="1"/>
</dbReference>
<evidence type="ECO:0000256" key="1">
    <source>
        <dbReference type="ARBA" id="ARBA00004571"/>
    </source>
</evidence>
<dbReference type="GO" id="GO:0009279">
    <property type="term" value="C:cell outer membrane"/>
    <property type="evidence" value="ECO:0007669"/>
    <property type="project" value="UniProtKB-SubCell"/>
</dbReference>
<dbReference type="EMBL" id="SJTG01000004">
    <property type="protein sequence ID" value="TCI08002.1"/>
    <property type="molecule type" value="Genomic_DNA"/>
</dbReference>
<evidence type="ECO:0000256" key="9">
    <source>
        <dbReference type="SAM" id="MobiDB-lite"/>
    </source>
</evidence>
<proteinExistence type="inferred from homology"/>
<evidence type="ECO:0000313" key="13">
    <source>
        <dbReference type="Proteomes" id="UP000291822"/>
    </source>
</evidence>
<evidence type="ECO:0000313" key="12">
    <source>
        <dbReference type="EMBL" id="TCI08002.1"/>
    </source>
</evidence>
<dbReference type="Pfam" id="PF00577">
    <property type="entry name" value="Usher"/>
    <property type="match status" value="1"/>
</dbReference>
<evidence type="ECO:0000259" key="10">
    <source>
        <dbReference type="Pfam" id="PF13953"/>
    </source>
</evidence>
<keyword evidence="5" id="KW-0812">Transmembrane</keyword>
<comment type="subcellular location">
    <subcellularLocation>
        <location evidence="1">Cell outer membrane</location>
        <topology evidence="1">Multi-pass membrane protein</topology>
    </subcellularLocation>
</comment>
<feature type="region of interest" description="Disordered" evidence="9">
    <location>
        <begin position="615"/>
        <end position="635"/>
    </location>
</feature>
<feature type="domain" description="PapC-like C-terminal" evidence="10">
    <location>
        <begin position="799"/>
        <end position="859"/>
    </location>
</feature>
<dbReference type="SUPFAM" id="SSF141729">
    <property type="entry name" value="FimD N-terminal domain-like"/>
    <property type="match status" value="1"/>
</dbReference>
<dbReference type="Gene3D" id="3.10.20.410">
    <property type="match status" value="1"/>
</dbReference>
<evidence type="ECO:0000256" key="5">
    <source>
        <dbReference type="ARBA" id="ARBA00022692"/>
    </source>
</evidence>
<dbReference type="GO" id="GO:0015473">
    <property type="term" value="F:fimbrial usher porin activity"/>
    <property type="evidence" value="ECO:0007669"/>
    <property type="project" value="InterPro"/>
</dbReference>
<dbReference type="AlphaFoldDB" id="A0A4R0YHU4"/>
<evidence type="ECO:0000256" key="8">
    <source>
        <dbReference type="ARBA" id="ARBA00023237"/>
    </source>
</evidence>
<dbReference type="Pfam" id="PF13953">
    <property type="entry name" value="PapC_C"/>
    <property type="match status" value="1"/>
</dbReference>
<evidence type="ECO:0000259" key="11">
    <source>
        <dbReference type="Pfam" id="PF13954"/>
    </source>
</evidence>
<sequence>MNPMATHPARVSPLAVDVMPRRRLYAALATLLPATSWGAALEPAVASGPEPGVGAASGAAADVYFNPGLLHGRINEVDLSRFEKGQSTLPGTYRTRILVNGDPLLTQDVTFRTVPGQAGAQACITPGLLSQMGLDPVKVALHTKDHPDTVPMPSGNFEACGDLHRYLPDARVEFDSYELVLRVSIPQVFLRTSARGYVNPDQWDHGVPVATLAYNANTYHLRGHGQTSTSTYVGVQAGVNAGRWRFRHDGAFNHQSGSHQYRGNQTYVQRDVTAAKAQLTLGDTYTNGELVDSLRIRGVTLGSDTRMLAPSQRGFAPVIRGVAETNARVTVKQRGYVIYETTVAAGGFQIDDLYPSGFNGDLEVTITEADGREKYIRIPFSAQPRLLREGQYRFNIAVGELRELSQSTSPMVVQGTLQYGVSNALTLYGGITGSKDYRSVMTGAAINTRLGALSMDVTDAHARLPRQGKREHGISARLAYAKRVASTDTTFGLAAYRCNTRGYLGIADAARLNQRGSVPWGDRERSRFDVSLQQSLGSMSGQLSLGASQIRYWNGRAARLDYSVGYSHTWRHIGLNVQAQRSQYGNASSAGARQERKPDNSVFVSINVPLGHAANSPRFHSSVSRRSRSSDTYQAGINGTLGADNAFSYGVQGHRSGGAQPVTGGSANATYRSPLAVLAASVGKSSRSPSQYSLSASGAVVAHRHGVTLGQELGETNAIVHAPGARGARVDSRSGVRIDRWGNAIVPHLNPYQVNSIDIDPIGTDADVEMQSTNALVVPRAGAVVQLNYTTVQGKAVMVHALHADGSPLPFGALVFDAEGNEVGVVGQGSRAFIRGAPEGAVLKVSWGQQAGESCRIRLPPSVSSLPADGAYRSWEARCELSESAPFSQPDPPPFSLR</sequence>
<reference evidence="12 13" key="1">
    <citation type="submission" date="2019-02" db="EMBL/GenBank/DDBJ databases">
        <title>Dyella amyloliquefaciens sp. nov., isolated from forest soil.</title>
        <authorList>
            <person name="Gao Z.-H."/>
            <person name="Qiu L.-H."/>
        </authorList>
    </citation>
    <scope>NUCLEOTIDE SEQUENCE [LARGE SCALE GENOMIC DNA]</scope>
    <source>
        <strain evidence="12 13">KACC 12747</strain>
    </source>
</reference>
<evidence type="ECO:0000256" key="4">
    <source>
        <dbReference type="ARBA" id="ARBA00022452"/>
    </source>
</evidence>
<name>A0A4R0YHU4_9GAMM</name>
<keyword evidence="13" id="KW-1185">Reference proteome</keyword>
<dbReference type="InterPro" id="IPR000015">
    <property type="entry name" value="Fimb_usher"/>
</dbReference>
<protein>
    <submittedName>
        <fullName evidence="12">Fimbrial biogenesis outer membrane usher protein</fullName>
    </submittedName>
</protein>
<keyword evidence="8" id="KW-0998">Cell outer membrane</keyword>
<dbReference type="PANTHER" id="PTHR30451:SF5">
    <property type="entry name" value="SLR0019 PROTEIN"/>
    <property type="match status" value="1"/>
</dbReference>
<dbReference type="InterPro" id="IPR025949">
    <property type="entry name" value="PapC-like_C"/>
</dbReference>
<dbReference type="Pfam" id="PF13954">
    <property type="entry name" value="PapC_N"/>
    <property type="match status" value="1"/>
</dbReference>
<comment type="caution">
    <text evidence="12">The sequence shown here is derived from an EMBL/GenBank/DDBJ whole genome shotgun (WGS) entry which is preliminary data.</text>
</comment>
<keyword evidence="3" id="KW-0813">Transport</keyword>
<dbReference type="InterPro" id="IPR025885">
    <property type="entry name" value="PapC_N"/>
</dbReference>
<dbReference type="InterPro" id="IPR043142">
    <property type="entry name" value="PapC-like_C_sf"/>
</dbReference>
<dbReference type="Gene3D" id="2.60.40.2610">
    <property type="entry name" value="Outer membrane usher protein FimD, plug domain"/>
    <property type="match status" value="1"/>
</dbReference>
<evidence type="ECO:0000256" key="6">
    <source>
        <dbReference type="ARBA" id="ARBA00022729"/>
    </source>
</evidence>
<keyword evidence="7" id="KW-0472">Membrane</keyword>
<comment type="similarity">
    <text evidence="2">Belongs to the fimbrial export usher family.</text>
</comment>
<dbReference type="RefSeq" id="WP_131152055.1">
    <property type="nucleotide sequence ID" value="NZ_SJTG01000004.1"/>
</dbReference>
<dbReference type="InterPro" id="IPR037224">
    <property type="entry name" value="PapC_N_sf"/>
</dbReference>
<keyword evidence="6" id="KW-0732">Signal</keyword>
<evidence type="ECO:0000256" key="7">
    <source>
        <dbReference type="ARBA" id="ARBA00023136"/>
    </source>
</evidence>
<keyword evidence="4" id="KW-1134">Transmembrane beta strand</keyword>
<dbReference type="Proteomes" id="UP000291822">
    <property type="component" value="Unassembled WGS sequence"/>
</dbReference>
<gene>
    <name evidence="12" type="ORF">EZM97_25390</name>
</gene>
<organism evidence="12 13">
    <name type="scientific">Dyella soli</name>
    <dbReference type="NCBI Taxonomy" id="522319"/>
    <lineage>
        <taxon>Bacteria</taxon>
        <taxon>Pseudomonadati</taxon>
        <taxon>Pseudomonadota</taxon>
        <taxon>Gammaproteobacteria</taxon>
        <taxon>Lysobacterales</taxon>
        <taxon>Rhodanobacteraceae</taxon>
        <taxon>Dyella</taxon>
    </lineage>
</organism>
<dbReference type="GO" id="GO:0009297">
    <property type="term" value="P:pilus assembly"/>
    <property type="evidence" value="ECO:0007669"/>
    <property type="project" value="InterPro"/>
</dbReference>
<dbReference type="PANTHER" id="PTHR30451">
    <property type="entry name" value="OUTER MEMBRANE USHER PROTEIN"/>
    <property type="match status" value="1"/>
</dbReference>
<dbReference type="Gene3D" id="2.60.40.3110">
    <property type="match status" value="1"/>
</dbReference>
<accession>A0A4R0YHU4</accession>
<feature type="domain" description="PapC N-terminal" evidence="11">
    <location>
        <begin position="64"/>
        <end position="217"/>
    </location>
</feature>
<dbReference type="InterPro" id="IPR042186">
    <property type="entry name" value="FimD_plug_dom"/>
</dbReference>
<evidence type="ECO:0000256" key="3">
    <source>
        <dbReference type="ARBA" id="ARBA00022448"/>
    </source>
</evidence>